<gene>
    <name evidence="5" type="ORF">DR864_29120</name>
</gene>
<evidence type="ECO:0000259" key="4">
    <source>
        <dbReference type="PROSITE" id="PS50975"/>
    </source>
</evidence>
<dbReference type="GO" id="GO:0008716">
    <property type="term" value="F:D-alanine-D-alanine ligase activity"/>
    <property type="evidence" value="ECO:0007669"/>
    <property type="project" value="InterPro"/>
</dbReference>
<keyword evidence="5" id="KW-0614">Plasmid</keyword>
<dbReference type="GO" id="GO:0046872">
    <property type="term" value="F:metal ion binding"/>
    <property type="evidence" value="ECO:0007669"/>
    <property type="project" value="InterPro"/>
</dbReference>
<dbReference type="AlphaFoldDB" id="A0A344TTF9"/>
<sequence length="310" mass="35797">MKLLYLYSDSDFTPWRENINAATIASLIQATPDNVQTFVTHFVGFTAEFADFLRQFDLIFNVCYGYGVADQVEVVRWLDWHGIKHTASSYSTQLLAMDKALLPDMCMQVGVNTPRILLPNELFEFSSTTTFIAKHRYGSLHRNMLFFKKDNIPSQQLNSLESYIIQPYIEGREFTVAVIPDKNGLNPECLPPLEIIPNDGRAIYVAGQNYGPTYKDFQPQLDEHLYDMMTEGVLELHKLLEIKGMSRTDIRIANDEVYILDINTMPNLDPQRSYLPALANHHRIQLRELIERTIKSALIWYERQLVQQPD</sequence>
<dbReference type="InterPro" id="IPR011095">
    <property type="entry name" value="Dala_Dala_lig_C"/>
</dbReference>
<dbReference type="Proteomes" id="UP000251993">
    <property type="component" value="Plasmid unnamed4"/>
</dbReference>
<evidence type="ECO:0000256" key="1">
    <source>
        <dbReference type="ARBA" id="ARBA00010871"/>
    </source>
</evidence>
<dbReference type="EMBL" id="CP030854">
    <property type="protein sequence ID" value="AXE21930.1"/>
    <property type="molecule type" value="Genomic_DNA"/>
</dbReference>
<proteinExistence type="inferred from homology"/>
<keyword evidence="6" id="KW-1185">Reference proteome</keyword>
<dbReference type="OrthoDB" id="9803907at2"/>
<reference evidence="5 6" key="1">
    <citation type="submission" date="2018-07" db="EMBL/GenBank/DDBJ databases">
        <title>Genome sequencing of Runella.</title>
        <authorList>
            <person name="Baek M.-G."/>
            <person name="Yi H."/>
        </authorList>
    </citation>
    <scope>NUCLEOTIDE SEQUENCE [LARGE SCALE GENOMIC DNA]</scope>
    <source>
        <strain evidence="5 6">HYN0085</strain>
        <plasmid evidence="5 6">unnamed4</plasmid>
    </source>
</reference>
<feature type="domain" description="ATP-grasp" evidence="4">
    <location>
        <begin position="103"/>
        <end position="295"/>
    </location>
</feature>
<evidence type="ECO:0000313" key="5">
    <source>
        <dbReference type="EMBL" id="AXE21930.1"/>
    </source>
</evidence>
<dbReference type="Gene3D" id="3.30.470.20">
    <property type="entry name" value="ATP-grasp fold, B domain"/>
    <property type="match status" value="1"/>
</dbReference>
<dbReference type="InterPro" id="IPR011761">
    <property type="entry name" value="ATP-grasp"/>
</dbReference>
<organism evidence="5 6">
    <name type="scientific">Runella rosea</name>
    <dbReference type="NCBI Taxonomy" id="2259595"/>
    <lineage>
        <taxon>Bacteria</taxon>
        <taxon>Pseudomonadati</taxon>
        <taxon>Bacteroidota</taxon>
        <taxon>Cytophagia</taxon>
        <taxon>Cytophagales</taxon>
        <taxon>Spirosomataceae</taxon>
        <taxon>Runella</taxon>
    </lineage>
</organism>
<evidence type="ECO:0000256" key="2">
    <source>
        <dbReference type="ARBA" id="ARBA00022598"/>
    </source>
</evidence>
<dbReference type="RefSeq" id="WP_114070670.1">
    <property type="nucleotide sequence ID" value="NZ_CP030854.1"/>
</dbReference>
<evidence type="ECO:0000313" key="6">
    <source>
        <dbReference type="Proteomes" id="UP000251993"/>
    </source>
</evidence>
<protein>
    <recommendedName>
        <fullName evidence="4">ATP-grasp domain-containing protein</fullName>
    </recommendedName>
</protein>
<keyword evidence="3" id="KW-0067">ATP-binding</keyword>
<accession>A0A344TTF9</accession>
<dbReference type="SUPFAM" id="SSF56059">
    <property type="entry name" value="Glutathione synthetase ATP-binding domain-like"/>
    <property type="match status" value="1"/>
</dbReference>
<dbReference type="KEGG" id="run:DR864_29120"/>
<dbReference type="GO" id="GO:0005524">
    <property type="term" value="F:ATP binding"/>
    <property type="evidence" value="ECO:0007669"/>
    <property type="project" value="UniProtKB-UniRule"/>
</dbReference>
<dbReference type="PROSITE" id="PS50975">
    <property type="entry name" value="ATP_GRASP"/>
    <property type="match status" value="1"/>
</dbReference>
<keyword evidence="3" id="KW-0547">Nucleotide-binding</keyword>
<dbReference type="PANTHER" id="PTHR23132">
    <property type="entry name" value="D-ALANINE--D-ALANINE LIGASE"/>
    <property type="match status" value="1"/>
</dbReference>
<comment type="similarity">
    <text evidence="1">Belongs to the D-alanine--D-alanine ligase family.</text>
</comment>
<evidence type="ECO:0000256" key="3">
    <source>
        <dbReference type="PROSITE-ProRule" id="PRU00409"/>
    </source>
</evidence>
<dbReference type="PANTHER" id="PTHR23132:SF23">
    <property type="entry name" value="D-ALANINE--D-ALANINE LIGASE B"/>
    <property type="match status" value="1"/>
</dbReference>
<dbReference type="Pfam" id="PF07478">
    <property type="entry name" value="Dala_Dala_lig_C"/>
    <property type="match status" value="1"/>
</dbReference>
<geneLocation type="plasmid" evidence="5 6">
    <name>unnamed4</name>
</geneLocation>
<keyword evidence="2" id="KW-0436">Ligase</keyword>
<name>A0A344TTF9_9BACT</name>